<evidence type="ECO:0000313" key="2">
    <source>
        <dbReference type="Proteomes" id="UP001152795"/>
    </source>
</evidence>
<dbReference type="AlphaFoldDB" id="A0A6S7H4N2"/>
<organism evidence="1 2">
    <name type="scientific">Paramuricea clavata</name>
    <name type="common">Red gorgonian</name>
    <name type="synonym">Violescent sea-whip</name>
    <dbReference type="NCBI Taxonomy" id="317549"/>
    <lineage>
        <taxon>Eukaryota</taxon>
        <taxon>Metazoa</taxon>
        <taxon>Cnidaria</taxon>
        <taxon>Anthozoa</taxon>
        <taxon>Octocorallia</taxon>
        <taxon>Malacalcyonacea</taxon>
        <taxon>Plexauridae</taxon>
        <taxon>Paramuricea</taxon>
    </lineage>
</organism>
<keyword evidence="2" id="KW-1185">Reference proteome</keyword>
<dbReference type="Proteomes" id="UP001152795">
    <property type="component" value="Unassembled WGS sequence"/>
</dbReference>
<gene>
    <name evidence="1" type="ORF">PACLA_8A041434</name>
</gene>
<proteinExistence type="predicted"/>
<accession>A0A6S7H4N2</accession>
<name>A0A6S7H4N2_PARCT</name>
<evidence type="ECO:0000313" key="1">
    <source>
        <dbReference type="EMBL" id="CAB4000635.1"/>
    </source>
</evidence>
<sequence>MNMMGASSTVSNILYSYFNIKRSKLIWTGSLETLKAFVLTEIDEETAETTTWCSPSGDKWLFDSKLLSVTWLTKSQNIYFDEIANPAELDLERSIESLLAEDSEDVTDDTFEESFSDQCDIAKKLKNQEEKQASIDFETSSDLR</sequence>
<comment type="caution">
    <text evidence="1">The sequence shown here is derived from an EMBL/GenBank/DDBJ whole genome shotgun (WGS) entry which is preliminary data.</text>
</comment>
<reference evidence="1" key="1">
    <citation type="submission" date="2020-04" db="EMBL/GenBank/DDBJ databases">
        <authorList>
            <person name="Alioto T."/>
            <person name="Alioto T."/>
            <person name="Gomez Garrido J."/>
        </authorList>
    </citation>
    <scope>NUCLEOTIDE SEQUENCE</scope>
    <source>
        <strain evidence="1">A484AB</strain>
    </source>
</reference>
<protein>
    <submittedName>
        <fullName evidence="1">Uncharacterized protein</fullName>
    </submittedName>
</protein>
<dbReference type="EMBL" id="CACRXK020003885">
    <property type="protein sequence ID" value="CAB4000635.1"/>
    <property type="molecule type" value="Genomic_DNA"/>
</dbReference>